<dbReference type="RefSeq" id="XP_042996276.1">
    <property type="nucleotide sequence ID" value="XM_043140342.1"/>
</dbReference>
<accession>A0A8E5MFN6</accession>
<protein>
    <submittedName>
        <fullName evidence="2">Uncharacterized protein</fullName>
    </submittedName>
</protein>
<keyword evidence="3" id="KW-1185">Reference proteome</keyword>
<evidence type="ECO:0000313" key="3">
    <source>
        <dbReference type="Proteomes" id="UP000027002"/>
    </source>
</evidence>
<name>A0A8E5MFN6_USTVR</name>
<dbReference type="EMBL" id="CP072754">
    <property type="protein sequence ID" value="QUC18603.1"/>
    <property type="molecule type" value="Genomic_DNA"/>
</dbReference>
<organism evidence="2 3">
    <name type="scientific">Ustilaginoidea virens</name>
    <name type="common">Rice false smut fungus</name>
    <name type="synonym">Villosiclava virens</name>
    <dbReference type="NCBI Taxonomy" id="1159556"/>
    <lineage>
        <taxon>Eukaryota</taxon>
        <taxon>Fungi</taxon>
        <taxon>Dikarya</taxon>
        <taxon>Ascomycota</taxon>
        <taxon>Pezizomycotina</taxon>
        <taxon>Sordariomycetes</taxon>
        <taxon>Hypocreomycetidae</taxon>
        <taxon>Hypocreales</taxon>
        <taxon>Clavicipitaceae</taxon>
        <taxon>Ustilaginoidea</taxon>
    </lineage>
</organism>
<dbReference type="KEGG" id="uvi:66063622"/>
<dbReference type="Proteomes" id="UP000027002">
    <property type="component" value="Chromosome 2"/>
</dbReference>
<sequence>MPGNSCVMSFSALPAPMGSSTPFFVLCAESRVDEAERTMFFLFTPPIEQKQKQKKKKKKMETETKTKTEKKRTTWYKGNASHSLVVHWP</sequence>
<reference evidence="2" key="1">
    <citation type="submission" date="2020-03" db="EMBL/GenBank/DDBJ databases">
        <title>A mixture of massive structural variations and highly conserved coding sequences in Ustilaginoidea virens genome.</title>
        <authorList>
            <person name="Zhang K."/>
            <person name="Zhao Z."/>
            <person name="Zhang Z."/>
            <person name="Li Y."/>
            <person name="Hsiang T."/>
            <person name="Sun W."/>
        </authorList>
    </citation>
    <scope>NUCLEOTIDE SEQUENCE</scope>
    <source>
        <strain evidence="2">UV-8b</strain>
    </source>
</reference>
<dbReference type="AlphaFoldDB" id="A0A8E5MFN6"/>
<gene>
    <name evidence="2" type="ORF">UV8b_02844</name>
</gene>
<dbReference type="GeneID" id="66063622"/>
<feature type="region of interest" description="Disordered" evidence="1">
    <location>
        <begin position="49"/>
        <end position="74"/>
    </location>
</feature>
<evidence type="ECO:0000256" key="1">
    <source>
        <dbReference type="SAM" id="MobiDB-lite"/>
    </source>
</evidence>
<evidence type="ECO:0000313" key="2">
    <source>
        <dbReference type="EMBL" id="QUC18603.1"/>
    </source>
</evidence>
<proteinExistence type="predicted"/>